<dbReference type="InterPro" id="IPR027417">
    <property type="entry name" value="P-loop_NTPase"/>
</dbReference>
<protein>
    <submittedName>
        <fullName evidence="2">Tetratricopeptide repeat protein</fullName>
    </submittedName>
</protein>
<dbReference type="InterPro" id="IPR019734">
    <property type="entry name" value="TPR_rpt"/>
</dbReference>
<gene>
    <name evidence="2" type="ORF">F5544_17950</name>
</gene>
<organism evidence="2 3">
    <name type="scientific">Nocardia arthritidis</name>
    <dbReference type="NCBI Taxonomy" id="228602"/>
    <lineage>
        <taxon>Bacteria</taxon>
        <taxon>Bacillati</taxon>
        <taxon>Actinomycetota</taxon>
        <taxon>Actinomycetes</taxon>
        <taxon>Mycobacteriales</taxon>
        <taxon>Nocardiaceae</taxon>
        <taxon>Nocardia</taxon>
    </lineage>
</organism>
<name>A0A6G9YE74_9NOCA</name>
<dbReference type="Gene3D" id="3.40.50.300">
    <property type="entry name" value="P-loop containing nucleotide triphosphate hydrolases"/>
    <property type="match status" value="1"/>
</dbReference>
<dbReference type="PANTHER" id="PTHR47691">
    <property type="entry name" value="REGULATOR-RELATED"/>
    <property type="match status" value="1"/>
</dbReference>
<evidence type="ECO:0000313" key="3">
    <source>
        <dbReference type="Proteomes" id="UP000503540"/>
    </source>
</evidence>
<dbReference type="AlphaFoldDB" id="A0A6G9YE74"/>
<sequence>MAAIPNRAVTREYLARLTNQTEFGGALRRIREAAGLSIRRLERKAADRANGGPHRFVGLTKNLIEDMEKGKRLEGNPIGAANDNRLEIYLWCCGVPREDLPAWLETRRRIRRAALRPEHEPASDVATQLRPAVKTALRRDVGTFIGRDAELQQILAAAATDRGPRIYTIDGMPGIGKTALATRAAHLLVDQFPDGRYFVELHAHTADRAVAEPTDVLAGLLISLGVDTDYIPDSLEGRRDLWRDRLTGKRVLLILDDARDVAQIEPLLPAAPECLTLVTSRRRLITLDNTVPVALDILDPRAAAELFAALAQPTADGDADRAAVARIVRLCGYLPLAITLLAGRLAHHPTWTIAELADEFSRATDRLGELDAGDQVVRAAFDLSYRDLPSKHRLLFRRLGLHPGPDFDAHAAAALVGVDVATMRWDLDSLYTDHLLDEPARGRYRLHDLLREFARALADAEPGGDSSRAQERLLDYYQYTAAAADRWLTRWTRTTSERGDPPAGRRVAARTFGNEIQALEWMRLERENLLACLDTLADKHPTRVIALAGALAGLLDRDGPWPLAGKLHQRAVGAARGLGDQLGEACALNNLGGVHWRAGNYPAAIDRCEAALTLYRKLDDRLGEANVLNNLGTIHGETSDYSRAAGLHRQALTRYRRLGNRLGEANTLNSLGTIHEKIGEYPKAGDLHRQALALYHELGNRLGKANALNNLGIVRARTGLHSEAVDLHQQALALYHQLGNRLGEANALNNLGIVRTRTGLHSEAVDLHQQALALYHQLGNRLGKANALNNLGIVRARTGLHSEAVDLHQQALALYHQLGDRLGEANALNNLGIVRARTGLRAEAVDLHQRALALFRQLGYRRGVVEVLVDIGTLLLDTGAPDVALGRFTEALAVARELGSQLEQAHALEGIARCRVGMGAEGDLAELREAIEMYARIGAPEAAAAAAYRSTLRHGRSSA</sequence>
<dbReference type="PRINTS" id="PR00364">
    <property type="entry name" value="DISEASERSIST"/>
</dbReference>
<evidence type="ECO:0000259" key="1">
    <source>
        <dbReference type="Pfam" id="PF13191"/>
    </source>
</evidence>
<dbReference type="Pfam" id="PF13424">
    <property type="entry name" value="TPR_12"/>
    <property type="match status" value="4"/>
</dbReference>
<dbReference type="SUPFAM" id="SSF52540">
    <property type="entry name" value="P-loop containing nucleoside triphosphate hydrolases"/>
    <property type="match status" value="1"/>
</dbReference>
<feature type="domain" description="Orc1-like AAA ATPase" evidence="1">
    <location>
        <begin position="143"/>
        <end position="260"/>
    </location>
</feature>
<dbReference type="RefSeq" id="WP_167474268.1">
    <property type="nucleotide sequence ID" value="NZ_CP046172.1"/>
</dbReference>
<dbReference type="KEGG" id="nah:F5544_17950"/>
<proteinExistence type="predicted"/>
<dbReference type="Pfam" id="PF13191">
    <property type="entry name" value="AAA_16"/>
    <property type="match status" value="1"/>
</dbReference>
<dbReference type="Proteomes" id="UP000503540">
    <property type="component" value="Chromosome"/>
</dbReference>
<dbReference type="Gene3D" id="1.25.40.10">
    <property type="entry name" value="Tetratricopeptide repeat domain"/>
    <property type="match status" value="2"/>
</dbReference>
<dbReference type="GO" id="GO:0043531">
    <property type="term" value="F:ADP binding"/>
    <property type="evidence" value="ECO:0007669"/>
    <property type="project" value="InterPro"/>
</dbReference>
<dbReference type="InterPro" id="IPR041664">
    <property type="entry name" value="AAA_16"/>
</dbReference>
<dbReference type="PANTHER" id="PTHR47691:SF3">
    <property type="entry name" value="HTH-TYPE TRANSCRIPTIONAL REGULATOR RV0890C-RELATED"/>
    <property type="match status" value="1"/>
</dbReference>
<evidence type="ECO:0000313" key="2">
    <source>
        <dbReference type="EMBL" id="QIS11464.1"/>
    </source>
</evidence>
<dbReference type="InterPro" id="IPR011990">
    <property type="entry name" value="TPR-like_helical_dom_sf"/>
</dbReference>
<dbReference type="SMART" id="SM00028">
    <property type="entry name" value="TPR"/>
    <property type="match status" value="8"/>
</dbReference>
<reference evidence="2 3" key="1">
    <citation type="journal article" date="2019" name="ACS Chem. Biol.">
        <title>Identification and Mobilization of a Cryptic Antibiotic Biosynthesis Gene Locus from a Human-Pathogenic Nocardia Isolate.</title>
        <authorList>
            <person name="Herisse M."/>
            <person name="Ishida K."/>
            <person name="Porter J.L."/>
            <person name="Howden B."/>
            <person name="Hertweck C."/>
            <person name="Stinear T.P."/>
            <person name="Pidot S.J."/>
        </authorList>
    </citation>
    <scope>NUCLEOTIDE SEQUENCE [LARGE SCALE GENOMIC DNA]</scope>
    <source>
        <strain evidence="2 3">AUSMDU00012717</strain>
    </source>
</reference>
<keyword evidence="3" id="KW-1185">Reference proteome</keyword>
<dbReference type="SUPFAM" id="SSF48452">
    <property type="entry name" value="TPR-like"/>
    <property type="match status" value="3"/>
</dbReference>
<dbReference type="EMBL" id="CP046172">
    <property type="protein sequence ID" value="QIS11464.1"/>
    <property type="molecule type" value="Genomic_DNA"/>
</dbReference>
<accession>A0A6G9YE74</accession>